<keyword evidence="1" id="KW-0472">Membrane</keyword>
<dbReference type="EMBL" id="JAUJYO010000017">
    <property type="protein sequence ID" value="KAK1291473.1"/>
    <property type="molecule type" value="Genomic_DNA"/>
</dbReference>
<reference evidence="2" key="1">
    <citation type="journal article" date="2023" name="Nat. Commun.">
        <title>Diploid and tetraploid genomes of Acorus and the evolution of monocots.</title>
        <authorList>
            <person name="Ma L."/>
            <person name="Liu K.W."/>
            <person name="Li Z."/>
            <person name="Hsiao Y.Y."/>
            <person name="Qi Y."/>
            <person name="Fu T."/>
            <person name="Tang G.D."/>
            <person name="Zhang D."/>
            <person name="Sun W.H."/>
            <person name="Liu D.K."/>
            <person name="Li Y."/>
            <person name="Chen G.Z."/>
            <person name="Liu X.D."/>
            <person name="Liao X.Y."/>
            <person name="Jiang Y.T."/>
            <person name="Yu X."/>
            <person name="Hao Y."/>
            <person name="Huang J."/>
            <person name="Zhao X.W."/>
            <person name="Ke S."/>
            <person name="Chen Y.Y."/>
            <person name="Wu W.L."/>
            <person name="Hsu J.L."/>
            <person name="Lin Y.F."/>
            <person name="Huang M.D."/>
            <person name="Li C.Y."/>
            <person name="Huang L."/>
            <person name="Wang Z.W."/>
            <person name="Zhao X."/>
            <person name="Zhong W.Y."/>
            <person name="Peng D.H."/>
            <person name="Ahmad S."/>
            <person name="Lan S."/>
            <person name="Zhang J.S."/>
            <person name="Tsai W.C."/>
            <person name="Van de Peer Y."/>
            <person name="Liu Z.J."/>
        </authorList>
    </citation>
    <scope>NUCLEOTIDE SEQUENCE</scope>
    <source>
        <strain evidence="2">CP</strain>
    </source>
</reference>
<keyword evidence="3" id="KW-1185">Reference proteome</keyword>
<reference evidence="2" key="2">
    <citation type="submission" date="2023-06" db="EMBL/GenBank/DDBJ databases">
        <authorList>
            <person name="Ma L."/>
            <person name="Liu K.-W."/>
            <person name="Li Z."/>
            <person name="Hsiao Y.-Y."/>
            <person name="Qi Y."/>
            <person name="Fu T."/>
            <person name="Tang G."/>
            <person name="Zhang D."/>
            <person name="Sun W.-H."/>
            <person name="Liu D.-K."/>
            <person name="Li Y."/>
            <person name="Chen G.-Z."/>
            <person name="Liu X.-D."/>
            <person name="Liao X.-Y."/>
            <person name="Jiang Y.-T."/>
            <person name="Yu X."/>
            <person name="Hao Y."/>
            <person name="Huang J."/>
            <person name="Zhao X.-W."/>
            <person name="Ke S."/>
            <person name="Chen Y.-Y."/>
            <person name="Wu W.-L."/>
            <person name="Hsu J.-L."/>
            <person name="Lin Y.-F."/>
            <person name="Huang M.-D."/>
            <person name="Li C.-Y."/>
            <person name="Huang L."/>
            <person name="Wang Z.-W."/>
            <person name="Zhao X."/>
            <person name="Zhong W.-Y."/>
            <person name="Peng D.-H."/>
            <person name="Ahmad S."/>
            <person name="Lan S."/>
            <person name="Zhang J.-S."/>
            <person name="Tsai W.-C."/>
            <person name="Van De Peer Y."/>
            <person name="Liu Z.-J."/>
        </authorList>
    </citation>
    <scope>NUCLEOTIDE SEQUENCE</scope>
    <source>
        <strain evidence="2">CP</strain>
        <tissue evidence="2">Leaves</tissue>
    </source>
</reference>
<keyword evidence="1" id="KW-1133">Transmembrane helix</keyword>
<evidence type="ECO:0000313" key="3">
    <source>
        <dbReference type="Proteomes" id="UP001180020"/>
    </source>
</evidence>
<feature type="transmembrane region" description="Helical" evidence="1">
    <location>
        <begin position="44"/>
        <end position="66"/>
    </location>
</feature>
<comment type="caution">
    <text evidence="2">The sequence shown here is derived from an EMBL/GenBank/DDBJ whole genome shotgun (WGS) entry which is preliminary data.</text>
</comment>
<name>A0AAV9CTT0_ACOCL</name>
<proteinExistence type="predicted"/>
<protein>
    <submittedName>
        <fullName evidence="2">Uncharacterized protein</fullName>
    </submittedName>
</protein>
<organism evidence="2 3">
    <name type="scientific">Acorus calamus</name>
    <name type="common">Sweet flag</name>
    <dbReference type="NCBI Taxonomy" id="4465"/>
    <lineage>
        <taxon>Eukaryota</taxon>
        <taxon>Viridiplantae</taxon>
        <taxon>Streptophyta</taxon>
        <taxon>Embryophyta</taxon>
        <taxon>Tracheophyta</taxon>
        <taxon>Spermatophyta</taxon>
        <taxon>Magnoliopsida</taxon>
        <taxon>Liliopsida</taxon>
        <taxon>Acoraceae</taxon>
        <taxon>Acorus</taxon>
    </lineage>
</organism>
<dbReference type="AlphaFoldDB" id="A0AAV9CTT0"/>
<evidence type="ECO:0000313" key="2">
    <source>
        <dbReference type="EMBL" id="KAK1291473.1"/>
    </source>
</evidence>
<accession>A0AAV9CTT0</accession>
<dbReference type="Proteomes" id="UP001180020">
    <property type="component" value="Unassembled WGS sequence"/>
</dbReference>
<sequence length="99" mass="11225">MVAESMARHKYTDLLSQEEKFARQKSRQLWLEAEREWMLNGKRYTPGVAASILVVAFGVGIVKYYFISAKYIEGKLEMNLAAILGSFTENESLGSEEAK</sequence>
<evidence type="ECO:0000256" key="1">
    <source>
        <dbReference type="SAM" id="Phobius"/>
    </source>
</evidence>
<keyword evidence="1" id="KW-0812">Transmembrane</keyword>
<gene>
    <name evidence="2" type="ORF">QJS10_CPB17g00592</name>
</gene>